<dbReference type="PANTHER" id="PTHR33451:SF3">
    <property type="entry name" value="MALATE-2H(+)_NA(+)-LACTATE ANTIPORTER"/>
    <property type="match status" value="1"/>
</dbReference>
<feature type="transmembrane region" description="Helical" evidence="9">
    <location>
        <begin position="57"/>
        <end position="76"/>
    </location>
</feature>
<feature type="transmembrane region" description="Helical" evidence="9">
    <location>
        <begin position="408"/>
        <end position="430"/>
    </location>
</feature>
<dbReference type="eggNOG" id="COG1757">
    <property type="taxonomic scope" value="Bacteria"/>
</dbReference>
<gene>
    <name evidence="11" type="ORF">Dpep_1025</name>
</gene>
<dbReference type="Proteomes" id="UP000006427">
    <property type="component" value="Unassembled WGS sequence"/>
</dbReference>
<dbReference type="PANTHER" id="PTHR33451">
    <property type="entry name" value="MALATE-2H(+)/NA(+)-LACTATE ANTIPORTER"/>
    <property type="match status" value="1"/>
</dbReference>
<dbReference type="PaxDb" id="469381-Dpep_1025"/>
<feature type="domain" description="Na+/H+ antiporter NhaC-like C-terminal" evidence="10">
    <location>
        <begin position="148"/>
        <end position="401"/>
    </location>
</feature>
<comment type="caution">
    <text evidence="11">The sequence shown here is derived from an EMBL/GenBank/DDBJ whole genome shotgun (WGS) entry which is preliminary data.</text>
</comment>
<feature type="transmembrane region" description="Helical" evidence="9">
    <location>
        <begin position="222"/>
        <end position="239"/>
    </location>
</feature>
<name>D2Z6F4_9BACT</name>
<reference evidence="11 12" key="1">
    <citation type="journal article" date="2010" name="Stand. Genomic Sci.">
        <title>Permanent draft genome sequence of Dethiosulfovibrio peptidovorans type strain (SEBR 4207).</title>
        <authorList>
            <person name="Labutti K."/>
            <person name="Mayilraj S."/>
            <person name="Clum A."/>
            <person name="Lucas S."/>
            <person name="Glavina Del Rio T."/>
            <person name="Nolan M."/>
            <person name="Tice H."/>
            <person name="Cheng J.F."/>
            <person name="Pitluck S."/>
            <person name="Liolios K."/>
            <person name="Ivanova N."/>
            <person name="Mavromatis K."/>
            <person name="Mikhailova N."/>
            <person name="Pati A."/>
            <person name="Goodwin L."/>
            <person name="Chen A."/>
            <person name="Palaniappan K."/>
            <person name="Land M."/>
            <person name="Hauser L."/>
            <person name="Chang Y.J."/>
            <person name="Jeffries C.D."/>
            <person name="Rohde M."/>
            <person name="Spring S."/>
            <person name="Goker M."/>
            <person name="Woyke T."/>
            <person name="Bristow J."/>
            <person name="Eisen J.A."/>
            <person name="Markowitz V."/>
            <person name="Hugenholtz P."/>
            <person name="Kyrpides N.C."/>
            <person name="Klenk H.P."/>
            <person name="Lapidus A."/>
        </authorList>
    </citation>
    <scope>NUCLEOTIDE SEQUENCE [LARGE SCALE GENOMIC DNA]</scope>
    <source>
        <strain evidence="11 12">DSM 11002</strain>
    </source>
</reference>
<feature type="transmembrane region" description="Helical" evidence="9">
    <location>
        <begin position="96"/>
        <end position="119"/>
    </location>
</feature>
<evidence type="ECO:0000256" key="7">
    <source>
        <dbReference type="ARBA" id="ARBA00023136"/>
    </source>
</evidence>
<dbReference type="STRING" id="469381.Dpep_1025"/>
<evidence type="ECO:0000259" key="10">
    <source>
        <dbReference type="Pfam" id="PF03553"/>
    </source>
</evidence>
<dbReference type="OrthoDB" id="9762978at2"/>
<accession>D2Z6F4</accession>
<evidence type="ECO:0000313" key="11">
    <source>
        <dbReference type="EMBL" id="EFC91051.1"/>
    </source>
</evidence>
<dbReference type="InterPro" id="IPR052180">
    <property type="entry name" value="NhaC_Na-H+_Antiporter"/>
</dbReference>
<dbReference type="InterPro" id="IPR018461">
    <property type="entry name" value="Na/H_Antiport_NhaC-like_C"/>
</dbReference>
<sequence length="451" mass="48436">MDIITLLLFIIALTTCIALDISILLALSAGYCIFFVHARLRGYSTRSILKMSLEGLYTVRNVVMILLLIGVLTALWRASGTIPAIVSYSSRLVKPSLMVLMTFLLNCLVSFLTGTAFGAAATMGVICMTMALSMGISPAIAGGAILSGIYFGDRCSPVSTSALLVAGITSTNLYRNIGVMMRSAAVPFLITCLIYAVAGFLLPHQPVTDKAIQTVFEKSFKLGWIPLLPAVIILIMSFFRINVRYTIGASVLCAAAIYVMYQAREFSSLPGLVVYGYRATDTQLAALMDGGGILSMVRVVAIVSISSSYAGIFEKTGLLNSLKRQVNDLADRTSPFGAMLLGSVVCGVIACNQTLTIMLTHQICRGLNIDREQFALNLEDTAVLTAPLIPWTTAAAVPLVYISAPTTSILAACYLYLVPLWGLIGGRTLIKNRKSTGAKRGSREISKFRLD</sequence>
<evidence type="ECO:0000256" key="9">
    <source>
        <dbReference type="SAM" id="Phobius"/>
    </source>
</evidence>
<dbReference type="GO" id="GO:0005886">
    <property type="term" value="C:plasma membrane"/>
    <property type="evidence" value="ECO:0007669"/>
    <property type="project" value="UniProtKB-SubCell"/>
</dbReference>
<feature type="transmembrane region" description="Helical" evidence="9">
    <location>
        <begin position="184"/>
        <end position="202"/>
    </location>
</feature>
<evidence type="ECO:0000256" key="4">
    <source>
        <dbReference type="ARBA" id="ARBA00022475"/>
    </source>
</evidence>
<dbReference type="AlphaFoldDB" id="D2Z6F4"/>
<keyword evidence="6 9" id="KW-1133">Transmembrane helix</keyword>
<keyword evidence="7 9" id="KW-0472">Membrane</keyword>
<dbReference type="GO" id="GO:0015297">
    <property type="term" value="F:antiporter activity"/>
    <property type="evidence" value="ECO:0007669"/>
    <property type="project" value="UniProtKB-KW"/>
</dbReference>
<keyword evidence="5 9" id="KW-0812">Transmembrane</keyword>
<feature type="domain" description="Na+/H+ antiporter NhaC-like C-terminal" evidence="10">
    <location>
        <begin position="5"/>
        <end position="139"/>
    </location>
</feature>
<proteinExistence type="inferred from homology"/>
<feature type="transmembrane region" description="Helical" evidence="9">
    <location>
        <begin position="246"/>
        <end position="263"/>
    </location>
</feature>
<feature type="transmembrane region" description="Helical" evidence="9">
    <location>
        <begin position="336"/>
        <end position="360"/>
    </location>
</feature>
<keyword evidence="4" id="KW-1003">Cell membrane</keyword>
<organism evidence="11 12">
    <name type="scientific">Dethiosulfovibrio peptidovorans DSM 11002</name>
    <dbReference type="NCBI Taxonomy" id="469381"/>
    <lineage>
        <taxon>Bacteria</taxon>
        <taxon>Thermotogati</taxon>
        <taxon>Synergistota</taxon>
        <taxon>Synergistia</taxon>
        <taxon>Synergistales</taxon>
        <taxon>Dethiosulfovibrionaceae</taxon>
        <taxon>Dethiosulfovibrio</taxon>
    </lineage>
</organism>
<evidence type="ECO:0000256" key="2">
    <source>
        <dbReference type="ARBA" id="ARBA00022448"/>
    </source>
</evidence>
<keyword evidence="12" id="KW-1185">Reference proteome</keyword>
<evidence type="ECO:0000313" key="12">
    <source>
        <dbReference type="Proteomes" id="UP000006427"/>
    </source>
</evidence>
<evidence type="ECO:0000256" key="3">
    <source>
        <dbReference type="ARBA" id="ARBA00022449"/>
    </source>
</evidence>
<evidence type="ECO:0000256" key="1">
    <source>
        <dbReference type="ARBA" id="ARBA00004651"/>
    </source>
</evidence>
<evidence type="ECO:0000256" key="6">
    <source>
        <dbReference type="ARBA" id="ARBA00022989"/>
    </source>
</evidence>
<protein>
    <submittedName>
        <fullName evidence="11">Na+/H+ antiporter NhaC</fullName>
    </submittedName>
</protein>
<dbReference type="EMBL" id="ABTR02000001">
    <property type="protein sequence ID" value="EFC91051.1"/>
    <property type="molecule type" value="Genomic_DNA"/>
</dbReference>
<feature type="transmembrane region" description="Helical" evidence="9">
    <location>
        <begin position="131"/>
        <end position="152"/>
    </location>
</feature>
<feature type="transmembrane region" description="Helical" evidence="9">
    <location>
        <begin position="158"/>
        <end position="177"/>
    </location>
</feature>
<comment type="subcellular location">
    <subcellularLocation>
        <location evidence="1">Cell membrane</location>
        <topology evidence="1">Multi-pass membrane protein</topology>
    </subcellularLocation>
</comment>
<keyword evidence="2" id="KW-0813">Transport</keyword>
<dbReference type="Pfam" id="PF03553">
    <property type="entry name" value="Na_H_antiporter"/>
    <property type="match status" value="2"/>
</dbReference>
<feature type="transmembrane region" description="Helical" evidence="9">
    <location>
        <begin position="6"/>
        <end position="36"/>
    </location>
</feature>
<evidence type="ECO:0000256" key="5">
    <source>
        <dbReference type="ARBA" id="ARBA00022692"/>
    </source>
</evidence>
<comment type="similarity">
    <text evidence="8">Belongs to the NhaC Na(+)/H(+) (TC 2.A.35) antiporter family.</text>
</comment>
<keyword evidence="3" id="KW-0050">Antiport</keyword>
<evidence type="ECO:0000256" key="8">
    <source>
        <dbReference type="ARBA" id="ARBA00038435"/>
    </source>
</evidence>
<dbReference type="RefSeq" id="WP_005660203.1">
    <property type="nucleotide sequence ID" value="NZ_ABTR02000001.1"/>
</dbReference>